<keyword evidence="2" id="KW-1185">Reference proteome</keyword>
<dbReference type="Proteomes" id="UP000756387">
    <property type="component" value="Unassembled WGS sequence"/>
</dbReference>
<proteinExistence type="predicted"/>
<accession>A0ABR9RUH0</accession>
<evidence type="ECO:0000313" key="1">
    <source>
        <dbReference type="EMBL" id="MBE7325209.1"/>
    </source>
</evidence>
<organism evidence="1 2">
    <name type="scientific">Nocardioides malaquae</name>
    <dbReference type="NCBI Taxonomy" id="2773426"/>
    <lineage>
        <taxon>Bacteria</taxon>
        <taxon>Bacillati</taxon>
        <taxon>Actinomycetota</taxon>
        <taxon>Actinomycetes</taxon>
        <taxon>Propionibacteriales</taxon>
        <taxon>Nocardioidaceae</taxon>
        <taxon>Nocardioides</taxon>
    </lineage>
</organism>
<evidence type="ECO:0000313" key="2">
    <source>
        <dbReference type="Proteomes" id="UP000756387"/>
    </source>
</evidence>
<sequence length="119" mass="12790">MRSTRDASQLPLWEDDPVRVLPPERRAGRAPQLDGAVVVDGREFASRGWGPGTVLLTQPVRRAARGEMVVVRDGDRVLVGVLGLDVGRRALFTDHGATWLAEGARVTGVVVAAEPPLAF</sequence>
<reference evidence="1 2" key="1">
    <citation type="submission" date="2020-10" db="EMBL/GenBank/DDBJ databases">
        <title>Nocardioides sp. isolated from sludge.</title>
        <authorList>
            <person name="Zhang X."/>
        </authorList>
    </citation>
    <scope>NUCLEOTIDE SEQUENCE [LARGE SCALE GENOMIC DNA]</scope>
    <source>
        <strain evidence="1 2">Y6</strain>
    </source>
</reference>
<name>A0ABR9RUH0_9ACTN</name>
<dbReference type="RefSeq" id="WP_193638537.1">
    <property type="nucleotide sequence ID" value="NZ_JADCSA010000010.1"/>
</dbReference>
<gene>
    <name evidence="1" type="ORF">IEQ44_11140</name>
</gene>
<comment type="caution">
    <text evidence="1">The sequence shown here is derived from an EMBL/GenBank/DDBJ whole genome shotgun (WGS) entry which is preliminary data.</text>
</comment>
<protein>
    <submittedName>
        <fullName evidence="1">Uncharacterized protein</fullName>
    </submittedName>
</protein>
<dbReference type="EMBL" id="JADCSA010000010">
    <property type="protein sequence ID" value="MBE7325209.1"/>
    <property type="molecule type" value="Genomic_DNA"/>
</dbReference>